<dbReference type="RefSeq" id="XP_064664738.1">
    <property type="nucleotide sequence ID" value="XM_064809955.1"/>
</dbReference>
<dbReference type="EMBL" id="MU853380">
    <property type="protein sequence ID" value="KAK4107168.1"/>
    <property type="molecule type" value="Genomic_DNA"/>
</dbReference>
<protein>
    <submittedName>
        <fullName evidence="1">Uncharacterized protein</fullName>
    </submittedName>
</protein>
<dbReference type="AlphaFoldDB" id="A0AAN6QBJ6"/>
<dbReference type="Proteomes" id="UP001302812">
    <property type="component" value="Unassembled WGS sequence"/>
</dbReference>
<sequence>MRAGAALCTEYLPHIEAATISSVCYKARGRQGSSSGRWSKSPLNRRVGRLYKYSYHGVTDSTNPSPYKISCLILHLPFSATIKDQIRPSAQESESSTQPVTYSITPTTLARPISDLSTMCSRSQLGSEEWTPQPSTRAKLCDLLFLLFQMND</sequence>
<proteinExistence type="predicted"/>
<evidence type="ECO:0000313" key="1">
    <source>
        <dbReference type="EMBL" id="KAK4107168.1"/>
    </source>
</evidence>
<accession>A0AAN6QBJ6</accession>
<reference evidence="1" key="1">
    <citation type="journal article" date="2023" name="Mol. Phylogenet. Evol.">
        <title>Genome-scale phylogeny and comparative genomics of the fungal order Sordariales.</title>
        <authorList>
            <person name="Hensen N."/>
            <person name="Bonometti L."/>
            <person name="Westerberg I."/>
            <person name="Brannstrom I.O."/>
            <person name="Guillou S."/>
            <person name="Cros-Aarteil S."/>
            <person name="Calhoun S."/>
            <person name="Haridas S."/>
            <person name="Kuo A."/>
            <person name="Mondo S."/>
            <person name="Pangilinan J."/>
            <person name="Riley R."/>
            <person name="LaButti K."/>
            <person name="Andreopoulos B."/>
            <person name="Lipzen A."/>
            <person name="Chen C."/>
            <person name="Yan M."/>
            <person name="Daum C."/>
            <person name="Ng V."/>
            <person name="Clum A."/>
            <person name="Steindorff A."/>
            <person name="Ohm R.A."/>
            <person name="Martin F."/>
            <person name="Silar P."/>
            <person name="Natvig D.O."/>
            <person name="Lalanne C."/>
            <person name="Gautier V."/>
            <person name="Ament-Velasquez S.L."/>
            <person name="Kruys A."/>
            <person name="Hutchinson M.I."/>
            <person name="Powell A.J."/>
            <person name="Barry K."/>
            <person name="Miller A.N."/>
            <person name="Grigoriev I.V."/>
            <person name="Debuchy R."/>
            <person name="Gladieux P."/>
            <person name="Hiltunen Thoren M."/>
            <person name="Johannesson H."/>
        </authorList>
    </citation>
    <scope>NUCLEOTIDE SEQUENCE</scope>
    <source>
        <strain evidence="1">CBS 508.74</strain>
    </source>
</reference>
<gene>
    <name evidence="1" type="ORF">N656DRAFT_525369</name>
</gene>
<reference evidence="1" key="2">
    <citation type="submission" date="2023-05" db="EMBL/GenBank/DDBJ databases">
        <authorList>
            <consortium name="Lawrence Berkeley National Laboratory"/>
            <person name="Steindorff A."/>
            <person name="Hensen N."/>
            <person name="Bonometti L."/>
            <person name="Westerberg I."/>
            <person name="Brannstrom I.O."/>
            <person name="Guillou S."/>
            <person name="Cros-Aarteil S."/>
            <person name="Calhoun S."/>
            <person name="Haridas S."/>
            <person name="Kuo A."/>
            <person name="Mondo S."/>
            <person name="Pangilinan J."/>
            <person name="Riley R."/>
            <person name="Labutti K."/>
            <person name="Andreopoulos B."/>
            <person name="Lipzen A."/>
            <person name="Chen C."/>
            <person name="Yanf M."/>
            <person name="Daum C."/>
            <person name="Ng V."/>
            <person name="Clum A."/>
            <person name="Ohm R."/>
            <person name="Martin F."/>
            <person name="Silar P."/>
            <person name="Natvig D."/>
            <person name="Lalanne C."/>
            <person name="Gautier V."/>
            <person name="Ament-Velasquez S.L."/>
            <person name="Kruys A."/>
            <person name="Hutchinson M.I."/>
            <person name="Powell A.J."/>
            <person name="Barry K."/>
            <person name="Miller A.N."/>
            <person name="Grigoriev I.V."/>
            <person name="Debuchy R."/>
            <person name="Gladieux P."/>
            <person name="Thoren M.H."/>
            <person name="Johannesson H."/>
        </authorList>
    </citation>
    <scope>NUCLEOTIDE SEQUENCE</scope>
    <source>
        <strain evidence="1">CBS 508.74</strain>
    </source>
</reference>
<comment type="caution">
    <text evidence="1">The sequence shown here is derived from an EMBL/GenBank/DDBJ whole genome shotgun (WGS) entry which is preliminary data.</text>
</comment>
<evidence type="ECO:0000313" key="2">
    <source>
        <dbReference type="Proteomes" id="UP001302812"/>
    </source>
</evidence>
<organism evidence="1 2">
    <name type="scientific">Canariomyces notabilis</name>
    <dbReference type="NCBI Taxonomy" id="2074819"/>
    <lineage>
        <taxon>Eukaryota</taxon>
        <taxon>Fungi</taxon>
        <taxon>Dikarya</taxon>
        <taxon>Ascomycota</taxon>
        <taxon>Pezizomycotina</taxon>
        <taxon>Sordariomycetes</taxon>
        <taxon>Sordariomycetidae</taxon>
        <taxon>Sordariales</taxon>
        <taxon>Chaetomiaceae</taxon>
        <taxon>Canariomyces</taxon>
    </lineage>
</organism>
<dbReference type="GeneID" id="89934079"/>
<keyword evidence="2" id="KW-1185">Reference proteome</keyword>
<name>A0AAN6QBJ6_9PEZI</name>